<accession>A0A1E3R480</accession>
<dbReference type="PROSITE" id="PS51257">
    <property type="entry name" value="PROKAR_LIPOPROTEIN"/>
    <property type="match status" value="1"/>
</dbReference>
<dbReference type="OrthoDB" id="4733675at2"/>
<dbReference type="EMBL" id="MIGZ01000250">
    <property type="protein sequence ID" value="ODQ84693.1"/>
    <property type="molecule type" value="Genomic_DNA"/>
</dbReference>
<feature type="compositionally biased region" description="Low complexity" evidence="1">
    <location>
        <begin position="39"/>
        <end position="53"/>
    </location>
</feature>
<dbReference type="AlphaFoldDB" id="A0A1E3R480"/>
<evidence type="ECO:0000256" key="2">
    <source>
        <dbReference type="SAM" id="SignalP"/>
    </source>
</evidence>
<dbReference type="RefSeq" id="WP_069407961.1">
    <property type="nucleotide sequence ID" value="NZ_JBHRZJ010000014.1"/>
</dbReference>
<keyword evidence="2" id="KW-0732">Signal</keyword>
<evidence type="ECO:0008006" key="5">
    <source>
        <dbReference type="Google" id="ProtNLM"/>
    </source>
</evidence>
<evidence type="ECO:0000256" key="1">
    <source>
        <dbReference type="SAM" id="MobiDB-lite"/>
    </source>
</evidence>
<reference evidence="4" key="1">
    <citation type="submission" date="2016-09" db="EMBL/GenBank/DDBJ databases">
        <authorList>
            <person name="Greninger A.L."/>
            <person name="Jerome K.R."/>
            <person name="Mcnair B."/>
            <person name="Wallis C."/>
            <person name="Fang F."/>
        </authorList>
    </citation>
    <scope>NUCLEOTIDE SEQUENCE [LARGE SCALE GENOMIC DNA]</scope>
    <source>
        <strain evidence="4">M7</strain>
    </source>
</reference>
<organism evidence="3 4">
    <name type="scientific">Mycolicibacterium holsaticum</name>
    <dbReference type="NCBI Taxonomy" id="152142"/>
    <lineage>
        <taxon>Bacteria</taxon>
        <taxon>Bacillati</taxon>
        <taxon>Actinomycetota</taxon>
        <taxon>Actinomycetes</taxon>
        <taxon>Mycobacteriales</taxon>
        <taxon>Mycobacteriaceae</taxon>
        <taxon>Mycolicibacterium</taxon>
    </lineage>
</organism>
<evidence type="ECO:0000313" key="4">
    <source>
        <dbReference type="Proteomes" id="UP000094243"/>
    </source>
</evidence>
<dbReference type="Proteomes" id="UP000094243">
    <property type="component" value="Unassembled WGS sequence"/>
</dbReference>
<gene>
    <name evidence="3" type="ORF">BHQ17_26335</name>
</gene>
<comment type="caution">
    <text evidence="3">The sequence shown here is derived from an EMBL/GenBank/DDBJ whole genome shotgun (WGS) entry which is preliminary data.</text>
</comment>
<evidence type="ECO:0000313" key="3">
    <source>
        <dbReference type="EMBL" id="ODQ84693.1"/>
    </source>
</evidence>
<proteinExistence type="predicted"/>
<name>A0A1E3R480_9MYCO</name>
<feature type="region of interest" description="Disordered" evidence="1">
    <location>
        <begin position="27"/>
        <end position="75"/>
    </location>
</feature>
<feature type="signal peptide" evidence="2">
    <location>
        <begin position="1"/>
        <end position="22"/>
    </location>
</feature>
<sequence length="144" mass="14960">MKTHVRLTAAALILLGVTTACQRTTEGTVAQTTQPGPPITTTTRPPSTGLPGLPGLPIPQFPLPGRNTDVPQVPPPPNALTMTCKEFTGLDEASRLAVIREILKQKNNPLGPDGETIGQILVEAACQFLPSATVNDVLLGGGPP</sequence>
<protein>
    <recommendedName>
        <fullName evidence="5">DUF732 domain-containing protein</fullName>
    </recommendedName>
</protein>
<keyword evidence="4" id="KW-1185">Reference proteome</keyword>
<feature type="chain" id="PRO_5009134540" description="DUF732 domain-containing protein" evidence="2">
    <location>
        <begin position="23"/>
        <end position="144"/>
    </location>
</feature>